<evidence type="ECO:0000313" key="2">
    <source>
        <dbReference type="EMBL" id="KAF1990567.1"/>
    </source>
</evidence>
<keyword evidence="1" id="KW-0732">Signal</keyword>
<evidence type="ECO:0000256" key="1">
    <source>
        <dbReference type="SAM" id="SignalP"/>
    </source>
</evidence>
<keyword evidence="3" id="KW-1185">Reference proteome</keyword>
<proteinExistence type="predicted"/>
<organism evidence="2 3">
    <name type="scientific">Aulographum hederae CBS 113979</name>
    <dbReference type="NCBI Taxonomy" id="1176131"/>
    <lineage>
        <taxon>Eukaryota</taxon>
        <taxon>Fungi</taxon>
        <taxon>Dikarya</taxon>
        <taxon>Ascomycota</taxon>
        <taxon>Pezizomycotina</taxon>
        <taxon>Dothideomycetes</taxon>
        <taxon>Pleosporomycetidae</taxon>
        <taxon>Aulographales</taxon>
        <taxon>Aulographaceae</taxon>
    </lineage>
</organism>
<evidence type="ECO:0008006" key="4">
    <source>
        <dbReference type="Google" id="ProtNLM"/>
    </source>
</evidence>
<gene>
    <name evidence="2" type="ORF">K402DRAFT_400765</name>
</gene>
<evidence type="ECO:0000313" key="3">
    <source>
        <dbReference type="Proteomes" id="UP000800041"/>
    </source>
</evidence>
<feature type="chain" id="PRO_5026209869" description="Secreted protein" evidence="1">
    <location>
        <begin position="25"/>
        <end position="197"/>
    </location>
</feature>
<dbReference type="AlphaFoldDB" id="A0A6G1HBY2"/>
<dbReference type="Proteomes" id="UP000800041">
    <property type="component" value="Unassembled WGS sequence"/>
</dbReference>
<reference evidence="2" key="1">
    <citation type="journal article" date="2020" name="Stud. Mycol.">
        <title>101 Dothideomycetes genomes: a test case for predicting lifestyles and emergence of pathogens.</title>
        <authorList>
            <person name="Haridas S."/>
            <person name="Albert R."/>
            <person name="Binder M."/>
            <person name="Bloem J."/>
            <person name="Labutti K."/>
            <person name="Salamov A."/>
            <person name="Andreopoulos B."/>
            <person name="Baker S."/>
            <person name="Barry K."/>
            <person name="Bills G."/>
            <person name="Bluhm B."/>
            <person name="Cannon C."/>
            <person name="Castanera R."/>
            <person name="Culley D."/>
            <person name="Daum C."/>
            <person name="Ezra D."/>
            <person name="Gonzalez J."/>
            <person name="Henrissat B."/>
            <person name="Kuo A."/>
            <person name="Liang C."/>
            <person name="Lipzen A."/>
            <person name="Lutzoni F."/>
            <person name="Magnuson J."/>
            <person name="Mondo S."/>
            <person name="Nolan M."/>
            <person name="Ohm R."/>
            <person name="Pangilinan J."/>
            <person name="Park H.-J."/>
            <person name="Ramirez L."/>
            <person name="Alfaro M."/>
            <person name="Sun H."/>
            <person name="Tritt A."/>
            <person name="Yoshinaga Y."/>
            <person name="Zwiers L.-H."/>
            <person name="Turgeon B."/>
            <person name="Goodwin S."/>
            <person name="Spatafora J."/>
            <person name="Crous P."/>
            <person name="Grigoriev I."/>
        </authorList>
    </citation>
    <scope>NUCLEOTIDE SEQUENCE</scope>
    <source>
        <strain evidence="2">CBS 113979</strain>
    </source>
</reference>
<dbReference type="EMBL" id="ML977141">
    <property type="protein sequence ID" value="KAF1990567.1"/>
    <property type="molecule type" value="Genomic_DNA"/>
</dbReference>
<feature type="signal peptide" evidence="1">
    <location>
        <begin position="1"/>
        <end position="24"/>
    </location>
</feature>
<protein>
    <recommendedName>
        <fullName evidence="4">Secreted protein</fullName>
    </recommendedName>
</protein>
<sequence length="197" mass="20620">MQHPIGLDVVWLLLSASNPALLSGRSSWWINLSWPLGSLDPSTFARRWQHKRRSWPDSAARTAKVAQSTVVLSAHAGASAAASRLVSHCGHGPSHRLAPTDGALASSLRNRSISNSVTLGPRESKLNNSSTSKTKPAVLAAVACFGSALGPGGRVGVGSGWRVPHHPSPIIHVHEVHLGNPARRLGLLWGSSGASSA</sequence>
<name>A0A6G1HBY2_9PEZI</name>
<accession>A0A6G1HBY2</accession>